<evidence type="ECO:0000259" key="1">
    <source>
        <dbReference type="Pfam" id="PF13976"/>
    </source>
</evidence>
<protein>
    <recommendedName>
        <fullName evidence="1">GAG-pre-integrase domain-containing protein</fullName>
    </recommendedName>
</protein>
<reference evidence="2 3" key="1">
    <citation type="journal article" date="2021" name="Comput. Struct. Biotechnol. J.">
        <title>De novo genome assembly of the potent medicinal plant Rehmannia glutinosa using nanopore technology.</title>
        <authorList>
            <person name="Ma L."/>
            <person name="Dong C."/>
            <person name="Song C."/>
            <person name="Wang X."/>
            <person name="Zheng X."/>
            <person name="Niu Y."/>
            <person name="Chen S."/>
            <person name="Feng W."/>
        </authorList>
    </citation>
    <scope>NUCLEOTIDE SEQUENCE [LARGE SCALE GENOMIC DNA]</scope>
    <source>
        <strain evidence="2">DH-2019</strain>
    </source>
</reference>
<evidence type="ECO:0000313" key="3">
    <source>
        <dbReference type="Proteomes" id="UP001318860"/>
    </source>
</evidence>
<dbReference type="EMBL" id="JABTTQ020002629">
    <property type="protein sequence ID" value="KAK6122832.1"/>
    <property type="molecule type" value="Genomic_DNA"/>
</dbReference>
<evidence type="ECO:0000313" key="2">
    <source>
        <dbReference type="EMBL" id="KAK6122832.1"/>
    </source>
</evidence>
<gene>
    <name evidence="2" type="ORF">DH2020_043413</name>
</gene>
<dbReference type="InterPro" id="IPR025724">
    <property type="entry name" value="GAG-pre-integrase_dom"/>
</dbReference>
<keyword evidence="3" id="KW-1185">Reference proteome</keyword>
<accession>A0ABR0UKV4</accession>
<feature type="domain" description="GAG-pre-integrase" evidence="1">
    <location>
        <begin position="124"/>
        <end position="196"/>
    </location>
</feature>
<proteinExistence type="predicted"/>
<dbReference type="Proteomes" id="UP001318860">
    <property type="component" value="Unassembled WGS sequence"/>
</dbReference>
<name>A0ABR0UKV4_REHGL</name>
<dbReference type="Pfam" id="PF13976">
    <property type="entry name" value="gag_pre-integrs"/>
    <property type="match status" value="1"/>
</dbReference>
<comment type="caution">
    <text evidence="2">The sequence shown here is derived from an EMBL/GenBank/DDBJ whole genome shotgun (WGS) entry which is preliminary data.</text>
</comment>
<dbReference type="InterPro" id="IPR036397">
    <property type="entry name" value="RNaseH_sf"/>
</dbReference>
<sequence length="295" mass="33586">MGNTEKKDYCLLDRATTHSILTSKSYFSSVKRCKAQVTTISGPVEIIDGSGNTTLILPNGTILQIENALLSSRSKRNLLSFKDVRDNGYHLGTLNDHDKECLYITSYKMGKKNVHEKFEATISGLYYIPIKAFESYVTMPWKLVNPDIFGLWHDRIGHPGITMMRRIIEHTNGHPLKGTKMLISKDYFCESCSQGKLISRPSMEKVSYESPSFLQRIHGDICGPIHPASGPFRYFIVLIDGSCRWSHVCLLSTRNVAFARLLAHIIKLRAYFPDYPIKNVLMNIAQHWELMLNIQ</sequence>
<organism evidence="2 3">
    <name type="scientific">Rehmannia glutinosa</name>
    <name type="common">Chinese foxglove</name>
    <dbReference type="NCBI Taxonomy" id="99300"/>
    <lineage>
        <taxon>Eukaryota</taxon>
        <taxon>Viridiplantae</taxon>
        <taxon>Streptophyta</taxon>
        <taxon>Embryophyta</taxon>
        <taxon>Tracheophyta</taxon>
        <taxon>Spermatophyta</taxon>
        <taxon>Magnoliopsida</taxon>
        <taxon>eudicotyledons</taxon>
        <taxon>Gunneridae</taxon>
        <taxon>Pentapetalae</taxon>
        <taxon>asterids</taxon>
        <taxon>lamiids</taxon>
        <taxon>Lamiales</taxon>
        <taxon>Orobanchaceae</taxon>
        <taxon>Rehmannieae</taxon>
        <taxon>Rehmannia</taxon>
    </lineage>
</organism>
<dbReference type="Gene3D" id="3.30.420.10">
    <property type="entry name" value="Ribonuclease H-like superfamily/Ribonuclease H"/>
    <property type="match status" value="1"/>
</dbReference>